<feature type="region of interest" description="Disordered" evidence="1">
    <location>
        <begin position="582"/>
        <end position="601"/>
    </location>
</feature>
<dbReference type="AlphaFoldDB" id="M7YMT8"/>
<sequence length="601" mass="66134">MLDQAQPEPEGPAFTAKAQILPCSEAAAERKDSSPPSSELSTGKMNPRAPGWNKRLRTVAAAPSRPPCPNRTSAFEKAVRSYAENPTENVITPTVGTSFDSVGEAYDFYNLYSWEKGFGIRYGPMHQRQVANATTAVSRHNAIDAGPPGFGRSTATSVGVQQTEGDENEMGNILQEITEMQATAVDGGRRHVISSCKNITIGMECARARNVTVKHENDEDSCRQPRVLDIDGECARQLQKELDEEYVIEEASRQANRLKSMITPGVVVCVVDTDSSKDAEFEERSDHENDWLVEIDRRLKEQEDKDAELAKKRQEEAERESKEQQAKDEELASKCQQEIEQKAMEQLANDDQVACMYQKMYDQNATDEQIKVATTHHGQGTGAGGHRASDVGVQTRLDDFFHCRTGLADNEPLKDGDVSFGRNELPTSRRNTMPVRCGWVAADVGRVAAPAAEVANVSVVNNPEHSTGPVTPGVAMQAEASEVPQTIGTLHRHDDRRGYTFQRTTSELCLRFSFCSNWRSSMPPKPMLATRNRLNSLNVRITSTACLTDIRDVGAGQQPVASFSAESSLFMLLGICRLASPVSPSQLSSSDMLGLQHDQRN</sequence>
<feature type="compositionally biased region" description="Polar residues" evidence="1">
    <location>
        <begin position="34"/>
        <end position="44"/>
    </location>
</feature>
<reference evidence="2" key="1">
    <citation type="journal article" date="2013" name="Nature">
        <title>Draft genome of the wheat A-genome progenitor Triticum urartu.</title>
        <authorList>
            <person name="Ling H.Q."/>
            <person name="Zhao S."/>
            <person name="Liu D."/>
            <person name="Wang J."/>
            <person name="Sun H."/>
            <person name="Zhang C."/>
            <person name="Fan H."/>
            <person name="Li D."/>
            <person name="Dong L."/>
            <person name="Tao Y."/>
            <person name="Gao C."/>
            <person name="Wu H."/>
            <person name="Li Y."/>
            <person name="Cui Y."/>
            <person name="Guo X."/>
            <person name="Zheng S."/>
            <person name="Wang B."/>
            <person name="Yu K."/>
            <person name="Liang Q."/>
            <person name="Yang W."/>
            <person name="Lou X."/>
            <person name="Chen J."/>
            <person name="Feng M."/>
            <person name="Jian J."/>
            <person name="Zhang X."/>
            <person name="Luo G."/>
            <person name="Jiang Y."/>
            <person name="Liu J."/>
            <person name="Wang Z."/>
            <person name="Sha Y."/>
            <person name="Zhang B."/>
            <person name="Wu H."/>
            <person name="Tang D."/>
            <person name="Shen Q."/>
            <person name="Xue P."/>
            <person name="Zou S."/>
            <person name="Wang X."/>
            <person name="Liu X."/>
            <person name="Wang F."/>
            <person name="Yang Y."/>
            <person name="An X."/>
            <person name="Dong Z."/>
            <person name="Zhang K."/>
            <person name="Zhang X."/>
            <person name="Luo M.C."/>
            <person name="Dvorak J."/>
            <person name="Tong Y."/>
            <person name="Wang J."/>
            <person name="Yang H."/>
            <person name="Li Z."/>
            <person name="Wang D."/>
            <person name="Zhang A."/>
            <person name="Wang J."/>
        </authorList>
    </citation>
    <scope>NUCLEOTIDE SEQUENCE</scope>
</reference>
<feature type="region of interest" description="Disordered" evidence="1">
    <location>
        <begin position="1"/>
        <end position="53"/>
    </location>
</feature>
<evidence type="ECO:0000313" key="2">
    <source>
        <dbReference type="EMBL" id="EMS48236.1"/>
    </source>
</evidence>
<organism evidence="2">
    <name type="scientific">Triticum urartu</name>
    <name type="common">Red wild einkorn</name>
    <name type="synonym">Crithodium urartu</name>
    <dbReference type="NCBI Taxonomy" id="4572"/>
    <lineage>
        <taxon>Eukaryota</taxon>
        <taxon>Viridiplantae</taxon>
        <taxon>Streptophyta</taxon>
        <taxon>Embryophyta</taxon>
        <taxon>Tracheophyta</taxon>
        <taxon>Spermatophyta</taxon>
        <taxon>Magnoliopsida</taxon>
        <taxon>Liliopsida</taxon>
        <taxon>Poales</taxon>
        <taxon>Poaceae</taxon>
        <taxon>BOP clade</taxon>
        <taxon>Pooideae</taxon>
        <taxon>Triticodae</taxon>
        <taxon>Triticeae</taxon>
        <taxon>Triticinae</taxon>
        <taxon>Triticum</taxon>
    </lineage>
</organism>
<dbReference type="PANTHER" id="PTHR47482:SF5">
    <property type="entry name" value="FAR1 DOMAIN-CONTAINING PROTEIN"/>
    <property type="match status" value="1"/>
</dbReference>
<gene>
    <name evidence="2" type="ORF">TRIUR3_19286</name>
</gene>
<dbReference type="PANTHER" id="PTHR47482">
    <property type="entry name" value="OS11G0632001 PROTEIN"/>
    <property type="match status" value="1"/>
</dbReference>
<name>M7YMT8_TRIUA</name>
<feature type="region of interest" description="Disordered" evidence="1">
    <location>
        <begin position="303"/>
        <end position="333"/>
    </location>
</feature>
<evidence type="ECO:0000256" key="1">
    <source>
        <dbReference type="SAM" id="MobiDB-lite"/>
    </source>
</evidence>
<dbReference type="CDD" id="cd22249">
    <property type="entry name" value="UDM1_RNF168_RNF169-like"/>
    <property type="match status" value="1"/>
</dbReference>
<accession>M7YMT8</accession>
<proteinExistence type="predicted"/>
<protein>
    <submittedName>
        <fullName evidence="2">Uncharacterized protein</fullName>
    </submittedName>
</protein>
<dbReference type="EMBL" id="KD251470">
    <property type="protein sequence ID" value="EMS48236.1"/>
    <property type="molecule type" value="Genomic_DNA"/>
</dbReference>